<feature type="chain" id="PRO_5018327507" description="Secreted protein" evidence="1">
    <location>
        <begin position="18"/>
        <end position="81"/>
    </location>
</feature>
<feature type="signal peptide" evidence="1">
    <location>
        <begin position="1"/>
        <end position="17"/>
    </location>
</feature>
<keyword evidence="1" id="KW-0732">Signal</keyword>
<accession>A0A3N4IE12</accession>
<evidence type="ECO:0000313" key="3">
    <source>
        <dbReference type="Proteomes" id="UP000275078"/>
    </source>
</evidence>
<dbReference type="EMBL" id="ML119659">
    <property type="protein sequence ID" value="RPA84385.1"/>
    <property type="molecule type" value="Genomic_DNA"/>
</dbReference>
<dbReference type="Proteomes" id="UP000275078">
    <property type="component" value="Unassembled WGS sequence"/>
</dbReference>
<dbReference type="AlphaFoldDB" id="A0A3N4IE12"/>
<protein>
    <recommendedName>
        <fullName evidence="4">Secreted protein</fullName>
    </recommendedName>
</protein>
<evidence type="ECO:0000313" key="2">
    <source>
        <dbReference type="EMBL" id="RPA84385.1"/>
    </source>
</evidence>
<sequence>MSFLAFCSASYVLTASAESWIMDLATSRTGPRRKVLTLFSAFRQLVKSHEGFLYSAYCLLRQYRYRKRRKFKNSWFYAAWW</sequence>
<evidence type="ECO:0008006" key="4">
    <source>
        <dbReference type="Google" id="ProtNLM"/>
    </source>
</evidence>
<reference evidence="2 3" key="1">
    <citation type="journal article" date="2018" name="Nat. Ecol. Evol.">
        <title>Pezizomycetes genomes reveal the molecular basis of ectomycorrhizal truffle lifestyle.</title>
        <authorList>
            <person name="Murat C."/>
            <person name="Payen T."/>
            <person name="Noel B."/>
            <person name="Kuo A."/>
            <person name="Morin E."/>
            <person name="Chen J."/>
            <person name="Kohler A."/>
            <person name="Krizsan K."/>
            <person name="Balestrini R."/>
            <person name="Da Silva C."/>
            <person name="Montanini B."/>
            <person name="Hainaut M."/>
            <person name="Levati E."/>
            <person name="Barry K.W."/>
            <person name="Belfiori B."/>
            <person name="Cichocki N."/>
            <person name="Clum A."/>
            <person name="Dockter R.B."/>
            <person name="Fauchery L."/>
            <person name="Guy J."/>
            <person name="Iotti M."/>
            <person name="Le Tacon F."/>
            <person name="Lindquist E.A."/>
            <person name="Lipzen A."/>
            <person name="Malagnac F."/>
            <person name="Mello A."/>
            <person name="Molinier V."/>
            <person name="Miyauchi S."/>
            <person name="Poulain J."/>
            <person name="Riccioni C."/>
            <person name="Rubini A."/>
            <person name="Sitrit Y."/>
            <person name="Splivallo R."/>
            <person name="Traeger S."/>
            <person name="Wang M."/>
            <person name="Zifcakova L."/>
            <person name="Wipf D."/>
            <person name="Zambonelli A."/>
            <person name="Paolocci F."/>
            <person name="Nowrousian M."/>
            <person name="Ottonello S."/>
            <person name="Baldrian P."/>
            <person name="Spatafora J.W."/>
            <person name="Henrissat B."/>
            <person name="Nagy L.G."/>
            <person name="Aury J.M."/>
            <person name="Wincker P."/>
            <person name="Grigoriev I.V."/>
            <person name="Bonfante P."/>
            <person name="Martin F.M."/>
        </authorList>
    </citation>
    <scope>NUCLEOTIDE SEQUENCE [LARGE SCALE GENOMIC DNA]</scope>
    <source>
        <strain evidence="2 3">RN42</strain>
    </source>
</reference>
<gene>
    <name evidence="2" type="ORF">BJ508DRAFT_37627</name>
</gene>
<keyword evidence="3" id="KW-1185">Reference proteome</keyword>
<name>A0A3N4IE12_ASCIM</name>
<evidence type="ECO:0000256" key="1">
    <source>
        <dbReference type="SAM" id="SignalP"/>
    </source>
</evidence>
<organism evidence="2 3">
    <name type="scientific">Ascobolus immersus RN42</name>
    <dbReference type="NCBI Taxonomy" id="1160509"/>
    <lineage>
        <taxon>Eukaryota</taxon>
        <taxon>Fungi</taxon>
        <taxon>Dikarya</taxon>
        <taxon>Ascomycota</taxon>
        <taxon>Pezizomycotina</taxon>
        <taxon>Pezizomycetes</taxon>
        <taxon>Pezizales</taxon>
        <taxon>Ascobolaceae</taxon>
        <taxon>Ascobolus</taxon>
    </lineage>
</organism>
<proteinExistence type="predicted"/>